<dbReference type="PRINTS" id="PR00625">
    <property type="entry name" value="JDOMAIN"/>
</dbReference>
<dbReference type="PANTHER" id="PTHR24074">
    <property type="entry name" value="CO-CHAPERONE PROTEIN DJLA"/>
    <property type="match status" value="1"/>
</dbReference>
<sequence>MNTSLSTNPYLVLGVSAHSKFPEIRTAHRKLVLKHHPDKVQDPALKAAKRDEFFRIQQAYEILSDDSKRQRYD</sequence>
<dbReference type="GeneID" id="28819060"/>
<dbReference type="InterPro" id="IPR036869">
    <property type="entry name" value="J_dom_sf"/>
</dbReference>
<dbReference type="Pfam" id="PF00226">
    <property type="entry name" value="DnaJ"/>
    <property type="match status" value="1"/>
</dbReference>
<dbReference type="InParanoid" id="A0A194X989"/>
<dbReference type="PROSITE" id="PS50076">
    <property type="entry name" value="DNAJ_2"/>
    <property type="match status" value="1"/>
</dbReference>
<dbReference type="InterPro" id="IPR050817">
    <property type="entry name" value="DjlA_DnaK_co-chaperone"/>
</dbReference>
<dbReference type="SUPFAM" id="SSF46565">
    <property type="entry name" value="Chaperone J-domain"/>
    <property type="match status" value="1"/>
</dbReference>
<keyword evidence="2" id="KW-0346">Stress response</keyword>
<dbReference type="AlphaFoldDB" id="A0A194X989"/>
<feature type="domain" description="J" evidence="1">
    <location>
        <begin position="8"/>
        <end position="73"/>
    </location>
</feature>
<feature type="non-terminal residue" evidence="2">
    <location>
        <position position="73"/>
    </location>
</feature>
<dbReference type="SMART" id="SM00271">
    <property type="entry name" value="DnaJ"/>
    <property type="match status" value="1"/>
</dbReference>
<name>A0A194X989_MOLSC</name>
<dbReference type="InterPro" id="IPR001623">
    <property type="entry name" value="DnaJ_domain"/>
</dbReference>
<dbReference type="RefSeq" id="XP_018071090.1">
    <property type="nucleotide sequence ID" value="XM_018209334.1"/>
</dbReference>
<evidence type="ECO:0000259" key="1">
    <source>
        <dbReference type="PROSITE" id="PS50076"/>
    </source>
</evidence>
<gene>
    <name evidence="2" type="ORF">LY89DRAFT_585654</name>
</gene>
<dbReference type="InterPro" id="IPR018253">
    <property type="entry name" value="DnaJ_domain_CS"/>
</dbReference>
<dbReference type="CDD" id="cd06257">
    <property type="entry name" value="DnaJ"/>
    <property type="match status" value="1"/>
</dbReference>
<keyword evidence="3" id="KW-1185">Reference proteome</keyword>
<dbReference type="OrthoDB" id="10250354at2759"/>
<dbReference type="EMBL" id="KQ947415">
    <property type="protein sequence ID" value="KUJ16735.1"/>
    <property type="molecule type" value="Genomic_DNA"/>
</dbReference>
<dbReference type="Gene3D" id="1.10.287.110">
    <property type="entry name" value="DnaJ domain"/>
    <property type="match status" value="1"/>
</dbReference>
<dbReference type="KEGG" id="psco:LY89DRAFT_585654"/>
<evidence type="ECO:0000313" key="2">
    <source>
        <dbReference type="EMBL" id="KUJ16735.1"/>
    </source>
</evidence>
<accession>A0A194X989</accession>
<reference evidence="2 3" key="1">
    <citation type="submission" date="2015-10" db="EMBL/GenBank/DDBJ databases">
        <title>Full genome of DAOMC 229536 Phialocephala scopiformis, a fungal endophyte of spruce producing the potent anti-insectan compound rugulosin.</title>
        <authorList>
            <consortium name="DOE Joint Genome Institute"/>
            <person name="Walker A.K."/>
            <person name="Frasz S.L."/>
            <person name="Seifert K.A."/>
            <person name="Miller J.D."/>
            <person name="Mondo S.J."/>
            <person name="Labutti K."/>
            <person name="Lipzen A."/>
            <person name="Dockter R."/>
            <person name="Kennedy M."/>
            <person name="Grigoriev I.V."/>
            <person name="Spatafora J.W."/>
        </authorList>
    </citation>
    <scope>NUCLEOTIDE SEQUENCE [LARGE SCALE GENOMIC DNA]</scope>
    <source>
        <strain evidence="2 3">CBS 120377</strain>
    </source>
</reference>
<dbReference type="STRING" id="149040.A0A194X989"/>
<protein>
    <submittedName>
        <fullName evidence="2">Heat shock protein DnaJ</fullName>
    </submittedName>
</protein>
<dbReference type="Proteomes" id="UP000070700">
    <property type="component" value="Unassembled WGS sequence"/>
</dbReference>
<evidence type="ECO:0000313" key="3">
    <source>
        <dbReference type="Proteomes" id="UP000070700"/>
    </source>
</evidence>
<organism evidence="2 3">
    <name type="scientific">Mollisia scopiformis</name>
    <name type="common">Conifer needle endophyte fungus</name>
    <name type="synonym">Phialocephala scopiformis</name>
    <dbReference type="NCBI Taxonomy" id="149040"/>
    <lineage>
        <taxon>Eukaryota</taxon>
        <taxon>Fungi</taxon>
        <taxon>Dikarya</taxon>
        <taxon>Ascomycota</taxon>
        <taxon>Pezizomycotina</taxon>
        <taxon>Leotiomycetes</taxon>
        <taxon>Helotiales</taxon>
        <taxon>Mollisiaceae</taxon>
        <taxon>Mollisia</taxon>
    </lineage>
</organism>
<dbReference type="PROSITE" id="PS00636">
    <property type="entry name" value="DNAJ_1"/>
    <property type="match status" value="1"/>
</dbReference>
<proteinExistence type="predicted"/>